<evidence type="ECO:0000313" key="7">
    <source>
        <dbReference type="EnsemblMetazoa" id="XP_016973953.2"/>
    </source>
</evidence>
<feature type="domain" description="GST C-terminal" evidence="6">
    <location>
        <begin position="90"/>
        <end position="225"/>
    </location>
</feature>
<dbReference type="Gene3D" id="3.40.30.10">
    <property type="entry name" value="Glutaredoxin"/>
    <property type="match status" value="2"/>
</dbReference>
<evidence type="ECO:0008006" key="9">
    <source>
        <dbReference type="Google" id="ProtNLM"/>
    </source>
</evidence>
<dbReference type="Pfam" id="PF13409">
    <property type="entry name" value="GST_N_2"/>
    <property type="match status" value="1"/>
</dbReference>
<feature type="domain" description="GST C-terminal" evidence="6">
    <location>
        <begin position="324"/>
        <end position="457"/>
    </location>
</feature>
<dbReference type="PROSITE" id="PS50404">
    <property type="entry name" value="GST_NTER"/>
    <property type="match status" value="2"/>
</dbReference>
<dbReference type="InterPro" id="IPR004045">
    <property type="entry name" value="Glutathione_S-Trfase_N"/>
</dbReference>
<evidence type="ECO:0000259" key="6">
    <source>
        <dbReference type="PROSITE" id="PS50405"/>
    </source>
</evidence>
<keyword evidence="3" id="KW-0963">Cytoplasm</keyword>
<evidence type="ECO:0000256" key="4">
    <source>
        <dbReference type="ARBA" id="ARBA00047960"/>
    </source>
</evidence>
<dbReference type="Pfam" id="PF00043">
    <property type="entry name" value="GST_C"/>
    <property type="match status" value="2"/>
</dbReference>
<dbReference type="InterPro" id="IPR004046">
    <property type="entry name" value="GST_C"/>
</dbReference>
<evidence type="ECO:0000256" key="1">
    <source>
        <dbReference type="ARBA" id="ARBA00004496"/>
    </source>
</evidence>
<dbReference type="EnsemblMetazoa" id="XM_017118464.2">
    <property type="protein sequence ID" value="XP_016973953.2"/>
    <property type="gene ID" value="LOC108040833"/>
</dbReference>
<dbReference type="CDD" id="cd03050">
    <property type="entry name" value="GST_N_Theta"/>
    <property type="match status" value="2"/>
</dbReference>
<dbReference type="PANTHER" id="PTHR43917">
    <property type="match status" value="1"/>
</dbReference>
<dbReference type="InterPro" id="IPR051369">
    <property type="entry name" value="GST_Theta"/>
</dbReference>
<evidence type="ECO:0000256" key="3">
    <source>
        <dbReference type="ARBA" id="ARBA00022490"/>
    </source>
</evidence>
<feature type="domain" description="GST N-terminal" evidence="5">
    <location>
        <begin position="3"/>
        <end position="84"/>
    </location>
</feature>
<dbReference type="InterPro" id="IPR040075">
    <property type="entry name" value="GST_N_Theta"/>
</dbReference>
<organism evidence="7 8">
    <name type="scientific">Drosophila rhopaloa</name>
    <name type="common">Fruit fly</name>
    <dbReference type="NCBI Taxonomy" id="1041015"/>
    <lineage>
        <taxon>Eukaryota</taxon>
        <taxon>Metazoa</taxon>
        <taxon>Ecdysozoa</taxon>
        <taxon>Arthropoda</taxon>
        <taxon>Hexapoda</taxon>
        <taxon>Insecta</taxon>
        <taxon>Pterygota</taxon>
        <taxon>Neoptera</taxon>
        <taxon>Endopterygota</taxon>
        <taxon>Diptera</taxon>
        <taxon>Brachycera</taxon>
        <taxon>Muscomorpha</taxon>
        <taxon>Ephydroidea</taxon>
        <taxon>Drosophilidae</taxon>
        <taxon>Drosophila</taxon>
        <taxon>Sophophora</taxon>
    </lineage>
</organism>
<dbReference type="Proteomes" id="UP001652680">
    <property type="component" value="Unassembled WGS sequence"/>
</dbReference>
<accession>A0ABM5H3K6</accession>
<dbReference type="Pfam" id="PF02798">
    <property type="entry name" value="GST_N"/>
    <property type="match status" value="1"/>
</dbReference>
<dbReference type="RefSeq" id="XP_016973953.2">
    <property type="nucleotide sequence ID" value="XM_017118464.2"/>
</dbReference>
<reference evidence="8" key="1">
    <citation type="journal article" date="2021" name="Elife">
        <title>Highly contiguous assemblies of 101 drosophilid genomes.</title>
        <authorList>
            <person name="Kim B.Y."/>
            <person name="Wang J.R."/>
            <person name="Miller D.E."/>
            <person name="Barmina O."/>
            <person name="Delaney E."/>
            <person name="Thompson A."/>
            <person name="Comeault A.A."/>
            <person name="Peede D."/>
            <person name="D'Agostino E.R."/>
            <person name="Pelaez J."/>
            <person name="Aguilar J.M."/>
            <person name="Haji D."/>
            <person name="Matsunaga T."/>
            <person name="Armstrong E.E."/>
            <person name="Zych M."/>
            <person name="Ogawa Y."/>
            <person name="Stamenkovic-Radak M."/>
            <person name="Jelic M."/>
            <person name="Veselinovic M.S."/>
            <person name="Tanaskovic M."/>
            <person name="Eric P."/>
            <person name="Gao J.J."/>
            <person name="Katoh T.K."/>
            <person name="Toda M.J."/>
            <person name="Watabe H."/>
            <person name="Watada M."/>
            <person name="Davis J.S."/>
            <person name="Moyle L.C."/>
            <person name="Manoli G."/>
            <person name="Bertolini E."/>
            <person name="Kostal V."/>
            <person name="Hawley R.S."/>
            <person name="Takahashi A."/>
            <person name="Jones C.D."/>
            <person name="Price D.K."/>
            <person name="Whiteman N."/>
            <person name="Kopp A."/>
            <person name="Matute D.R."/>
            <person name="Petrov D.A."/>
        </authorList>
    </citation>
    <scope>NUCLEOTIDE SEQUENCE [LARGE SCALE GENOMIC DNA]</scope>
</reference>
<name>A0ABM5H3K6_DRORH</name>
<evidence type="ECO:0000259" key="5">
    <source>
        <dbReference type="PROSITE" id="PS50404"/>
    </source>
</evidence>
<dbReference type="InterPro" id="IPR010987">
    <property type="entry name" value="Glutathione-S-Trfase_C-like"/>
</dbReference>
<keyword evidence="8" id="KW-1185">Reference proteome</keyword>
<evidence type="ECO:0000256" key="2">
    <source>
        <dbReference type="ARBA" id="ARBA00009899"/>
    </source>
</evidence>
<dbReference type="PANTHER" id="PTHR43917:SF8">
    <property type="entry name" value="GH16740P-RELATED"/>
    <property type="match status" value="1"/>
</dbReference>
<comment type="catalytic activity">
    <reaction evidence="4">
        <text>RX + glutathione = an S-substituted glutathione + a halide anion + H(+)</text>
        <dbReference type="Rhea" id="RHEA:16437"/>
        <dbReference type="ChEBI" id="CHEBI:15378"/>
        <dbReference type="ChEBI" id="CHEBI:16042"/>
        <dbReference type="ChEBI" id="CHEBI:17792"/>
        <dbReference type="ChEBI" id="CHEBI:57925"/>
        <dbReference type="ChEBI" id="CHEBI:90779"/>
        <dbReference type="EC" id="2.5.1.18"/>
    </reaction>
</comment>
<protein>
    <recommendedName>
        <fullName evidence="9">Glutathione S-transferase theta-1</fullName>
    </recommendedName>
</protein>
<dbReference type="SUPFAM" id="SSF47616">
    <property type="entry name" value="GST C-terminal domain-like"/>
    <property type="match status" value="2"/>
</dbReference>
<dbReference type="InterPro" id="IPR036249">
    <property type="entry name" value="Thioredoxin-like_sf"/>
</dbReference>
<dbReference type="Gene3D" id="1.20.1050.10">
    <property type="match status" value="2"/>
</dbReference>
<sequence>MSKAIKYYYDFLSQPSRALWIGMKLSKTPFEDCPVALRKQEQLTDEYRNINRFQKVPAIVDGKFQLGESVSIVRYLADKGVFSEQLYPKSVEDRARVDEFLEWQHFNARLVFGTFFRQVWLLPGKGMAPAPKPETVKKLIKDVEVNLGLLERIWLEKDFLIGDKLTVADIFGASEINQMKLCQYNVNEKQFPKVAKWLERVRETTNPYHDEAHSFLYKVSKKTATAKITEQLTAMSKSIRFYYDLLSPTSRGLWMALKLGNKPIEYCPIALRKLEQLTDEYKKINRFQKVPAIVDGDFHLAETIAIIRYLADKGQFDEKLYPKSLEARARVDEFLEWQHLNIRLACSLFFRDAWLFPINGLAPKPTPEKIQQLVEGVETNLGLLELLWLEKDFLVGQNLTVADLLGASEINQLKICQYKVDEKKFPKVAKWLDRVKEATSPYHDEGLSFINLKAKQATIAKL</sequence>
<reference evidence="7" key="2">
    <citation type="submission" date="2025-05" db="UniProtKB">
        <authorList>
            <consortium name="EnsemblMetazoa"/>
        </authorList>
    </citation>
    <scope>IDENTIFICATION</scope>
</reference>
<evidence type="ECO:0000313" key="8">
    <source>
        <dbReference type="Proteomes" id="UP001652680"/>
    </source>
</evidence>
<comment type="subcellular location">
    <subcellularLocation>
        <location evidence="1">Cytoplasm</location>
    </subcellularLocation>
</comment>
<dbReference type="GeneID" id="108040833"/>
<feature type="domain" description="GST N-terminal" evidence="5">
    <location>
        <begin position="237"/>
        <end position="318"/>
    </location>
</feature>
<dbReference type="InterPro" id="IPR040079">
    <property type="entry name" value="Glutathione_S-Trfase"/>
</dbReference>
<dbReference type="SFLD" id="SFLDG00358">
    <property type="entry name" value="Main_(cytGST)"/>
    <property type="match status" value="2"/>
</dbReference>
<proteinExistence type="inferred from homology"/>
<dbReference type="CDD" id="cd03183">
    <property type="entry name" value="GST_C_Theta"/>
    <property type="match status" value="1"/>
</dbReference>
<dbReference type="InterPro" id="IPR040077">
    <property type="entry name" value="GST_C_Theta"/>
</dbReference>
<comment type="similarity">
    <text evidence="2">Belongs to the GST superfamily. Theta family.</text>
</comment>
<dbReference type="SFLD" id="SFLDS00019">
    <property type="entry name" value="Glutathione_Transferase_(cytos"/>
    <property type="match status" value="2"/>
</dbReference>
<dbReference type="SUPFAM" id="SSF52833">
    <property type="entry name" value="Thioredoxin-like"/>
    <property type="match status" value="2"/>
</dbReference>
<dbReference type="InterPro" id="IPR036282">
    <property type="entry name" value="Glutathione-S-Trfase_C_sf"/>
</dbReference>
<dbReference type="PROSITE" id="PS50405">
    <property type="entry name" value="GST_CTER"/>
    <property type="match status" value="2"/>
</dbReference>